<evidence type="ECO:0000313" key="4">
    <source>
        <dbReference type="EMBL" id="ACB32617.1"/>
    </source>
</evidence>
<dbReference type="PROSITE" id="PS50887">
    <property type="entry name" value="GGDEF"/>
    <property type="match status" value="1"/>
</dbReference>
<evidence type="ECO:0000256" key="1">
    <source>
        <dbReference type="SAM" id="MobiDB-lite"/>
    </source>
</evidence>
<dbReference type="InterPro" id="IPR035919">
    <property type="entry name" value="EAL_sf"/>
</dbReference>
<keyword evidence="5" id="KW-1185">Reference proteome</keyword>
<protein>
    <submittedName>
        <fullName evidence="4">Diguanylate cyclase/phosphodiesterase</fullName>
    </submittedName>
</protein>
<dbReference type="OrthoDB" id="9813903at2"/>
<name>B1XW90_LEPCP</name>
<dbReference type="EMBL" id="CP001013">
    <property type="protein sequence ID" value="ACB32617.1"/>
    <property type="molecule type" value="Genomic_DNA"/>
</dbReference>
<evidence type="ECO:0000259" key="3">
    <source>
        <dbReference type="PROSITE" id="PS50887"/>
    </source>
</evidence>
<dbReference type="STRING" id="395495.Lcho_0342"/>
<dbReference type="Pfam" id="PF00990">
    <property type="entry name" value="GGDEF"/>
    <property type="match status" value="1"/>
</dbReference>
<evidence type="ECO:0000313" key="5">
    <source>
        <dbReference type="Proteomes" id="UP000001693"/>
    </source>
</evidence>
<dbReference type="CDD" id="cd01948">
    <property type="entry name" value="EAL"/>
    <property type="match status" value="1"/>
</dbReference>
<dbReference type="GO" id="GO:0071111">
    <property type="term" value="F:cyclic-guanylate-specific phosphodiesterase activity"/>
    <property type="evidence" value="ECO:0007669"/>
    <property type="project" value="InterPro"/>
</dbReference>
<dbReference type="InterPro" id="IPR043128">
    <property type="entry name" value="Rev_trsase/Diguanyl_cyclase"/>
</dbReference>
<evidence type="ECO:0000259" key="2">
    <source>
        <dbReference type="PROSITE" id="PS50883"/>
    </source>
</evidence>
<feature type="region of interest" description="Disordered" evidence="1">
    <location>
        <begin position="654"/>
        <end position="684"/>
    </location>
</feature>
<dbReference type="SMART" id="SM00052">
    <property type="entry name" value="EAL"/>
    <property type="match status" value="1"/>
</dbReference>
<feature type="domain" description="EAL" evidence="2">
    <location>
        <begin position="363"/>
        <end position="622"/>
    </location>
</feature>
<dbReference type="Gene3D" id="3.30.70.270">
    <property type="match status" value="1"/>
</dbReference>
<feature type="domain" description="GGDEF" evidence="3">
    <location>
        <begin position="213"/>
        <end position="354"/>
    </location>
</feature>
<dbReference type="PROSITE" id="PS50883">
    <property type="entry name" value="EAL"/>
    <property type="match status" value="1"/>
</dbReference>
<dbReference type="Pfam" id="PF00563">
    <property type="entry name" value="EAL"/>
    <property type="match status" value="1"/>
</dbReference>
<dbReference type="AlphaFoldDB" id="B1XW90"/>
<feature type="compositionally biased region" description="Low complexity" evidence="1">
    <location>
        <begin position="148"/>
        <end position="163"/>
    </location>
</feature>
<dbReference type="PANTHER" id="PTHR33121:SF79">
    <property type="entry name" value="CYCLIC DI-GMP PHOSPHODIESTERASE PDED-RELATED"/>
    <property type="match status" value="1"/>
</dbReference>
<reference evidence="4 5" key="1">
    <citation type="submission" date="2008-03" db="EMBL/GenBank/DDBJ databases">
        <title>Complete sequence of Leptothrix cholodnii SP-6.</title>
        <authorList>
            <consortium name="US DOE Joint Genome Institute"/>
            <person name="Copeland A."/>
            <person name="Lucas S."/>
            <person name="Lapidus A."/>
            <person name="Glavina del Rio T."/>
            <person name="Dalin E."/>
            <person name="Tice H."/>
            <person name="Bruce D."/>
            <person name="Goodwin L."/>
            <person name="Pitluck S."/>
            <person name="Chertkov O."/>
            <person name="Brettin T."/>
            <person name="Detter J.C."/>
            <person name="Han C."/>
            <person name="Kuske C.R."/>
            <person name="Schmutz J."/>
            <person name="Larimer F."/>
            <person name="Land M."/>
            <person name="Hauser L."/>
            <person name="Kyrpides N."/>
            <person name="Lykidis A."/>
            <person name="Emerson D."/>
            <person name="Richardson P."/>
        </authorList>
    </citation>
    <scope>NUCLEOTIDE SEQUENCE [LARGE SCALE GENOMIC DNA]</scope>
    <source>
        <strain evidence="5">ATCC 51168 / LMG 8142 / SP-6</strain>
    </source>
</reference>
<dbReference type="Proteomes" id="UP000001693">
    <property type="component" value="Chromosome"/>
</dbReference>
<dbReference type="InterPro" id="IPR000160">
    <property type="entry name" value="GGDEF_dom"/>
</dbReference>
<organism evidence="4 5">
    <name type="scientific">Leptothrix cholodnii (strain ATCC 51168 / LMG 8142 / SP-6)</name>
    <name type="common">Leptothrix discophora (strain SP-6)</name>
    <dbReference type="NCBI Taxonomy" id="395495"/>
    <lineage>
        <taxon>Bacteria</taxon>
        <taxon>Pseudomonadati</taxon>
        <taxon>Pseudomonadota</taxon>
        <taxon>Betaproteobacteria</taxon>
        <taxon>Burkholderiales</taxon>
        <taxon>Sphaerotilaceae</taxon>
        <taxon>Leptothrix</taxon>
    </lineage>
</organism>
<dbReference type="KEGG" id="lch:Lcho_0342"/>
<dbReference type="InterPro" id="IPR050706">
    <property type="entry name" value="Cyclic-di-GMP_PDE-like"/>
</dbReference>
<sequence length="684" mass="72463">MPAKTDTPLPRHTAEPTVPMLGARTPRTSPARVLLQVGARLRGPLASALFARGMQPVLGHAGQRGLALEIREFGPPVSGEPPTRPGATPVAPALLALLPGAARSDGIDWRHEALRAGALSLLVLDDTAADIETMARLAARLTRLTRQPVQLPPGAAAQRPAPATHGHTTPGHASPERAPTSSRSLHGGSAARPAPELIAAIDEAVGQARQLGAMGALLLVGLNRLAEIDTALGTAIRRDMVDAIETRLTDVLRQEADRHRLRPAAELYRWDGGFAIVWPQISHGEQALQLARQLLKQAGEPLTVAGEEASLSANAGIGLLPHDGVEATALLEAAERALHHARSRGPGQCQFHEQDLAPRQRERLRLEARLRRAIADGSFELHYQPQVDLQTGALTGAEALLRWPDGAGGSVPPSLFIPMAEANGLIVALGDWVLQRVCRQIRRWLDRGLEVPRIAINVTPQELQQPDFVARVLRSLADAGLAGRHLCIELTEAALMTDTAAARAATATLSTRLLMLREAGVQLAIDDFGTGCSSLAMLRRLPMDGLKIDRSFVADVDGDGAAICAAIIGLAHTLGLRVIAEGIETDAQLAFLREQGCDEFQGHVLSPALGATIMGEVLAGAAIQYRVPPAPALPTAPADPAAPSMPELAQLHRSLARRPRQESGAALQWPAPLQAGEPTFTAPT</sequence>
<dbReference type="InterPro" id="IPR029787">
    <property type="entry name" value="Nucleotide_cyclase"/>
</dbReference>
<dbReference type="PANTHER" id="PTHR33121">
    <property type="entry name" value="CYCLIC DI-GMP PHOSPHODIESTERASE PDEF"/>
    <property type="match status" value="1"/>
</dbReference>
<feature type="region of interest" description="Disordered" evidence="1">
    <location>
        <begin position="1"/>
        <end position="25"/>
    </location>
</feature>
<dbReference type="SUPFAM" id="SSF55073">
    <property type="entry name" value="Nucleotide cyclase"/>
    <property type="match status" value="1"/>
</dbReference>
<dbReference type="InterPro" id="IPR001633">
    <property type="entry name" value="EAL_dom"/>
</dbReference>
<feature type="region of interest" description="Disordered" evidence="1">
    <location>
        <begin position="148"/>
        <end position="190"/>
    </location>
</feature>
<proteinExistence type="predicted"/>
<dbReference type="eggNOG" id="COG2200">
    <property type="taxonomic scope" value="Bacteria"/>
</dbReference>
<dbReference type="HOGENOM" id="CLU_402143_0_0_4"/>
<dbReference type="RefSeq" id="WP_012345379.1">
    <property type="nucleotide sequence ID" value="NC_010524.1"/>
</dbReference>
<dbReference type="SMART" id="SM00267">
    <property type="entry name" value="GGDEF"/>
    <property type="match status" value="1"/>
</dbReference>
<accession>B1XW90</accession>
<dbReference type="Gene3D" id="3.20.20.450">
    <property type="entry name" value="EAL domain"/>
    <property type="match status" value="1"/>
</dbReference>
<dbReference type="eggNOG" id="COG2199">
    <property type="taxonomic scope" value="Bacteria"/>
</dbReference>
<gene>
    <name evidence="4" type="ordered locus">Lcho_0342</name>
</gene>
<dbReference type="SUPFAM" id="SSF141868">
    <property type="entry name" value="EAL domain-like"/>
    <property type="match status" value="1"/>
</dbReference>